<dbReference type="PROSITE" id="PS50275">
    <property type="entry name" value="SAC"/>
    <property type="match status" value="1"/>
</dbReference>
<dbReference type="Pfam" id="PF02383">
    <property type="entry name" value="Syja_N"/>
    <property type="match status" value="1"/>
</dbReference>
<accession>A0AAW1PNJ7</accession>
<dbReference type="SMART" id="SM00861">
    <property type="entry name" value="Transket_pyr"/>
    <property type="match status" value="1"/>
</dbReference>
<name>A0AAW1PNJ7_9CHLO</name>
<feature type="compositionally biased region" description="Pro residues" evidence="5">
    <location>
        <begin position="1387"/>
        <end position="1399"/>
    </location>
</feature>
<dbReference type="Gene3D" id="3.40.50.970">
    <property type="match status" value="1"/>
</dbReference>
<evidence type="ECO:0000256" key="5">
    <source>
        <dbReference type="SAM" id="MobiDB-lite"/>
    </source>
</evidence>
<evidence type="ECO:0000256" key="1">
    <source>
        <dbReference type="ARBA" id="ARBA00001964"/>
    </source>
</evidence>
<feature type="compositionally biased region" description="Polar residues" evidence="5">
    <location>
        <begin position="1621"/>
        <end position="1649"/>
    </location>
</feature>
<dbReference type="GO" id="GO:0045252">
    <property type="term" value="C:oxoglutarate dehydrogenase complex"/>
    <property type="evidence" value="ECO:0007669"/>
    <property type="project" value="TreeGrafter"/>
</dbReference>
<keyword evidence="8" id="KW-1185">Reference proteome</keyword>
<comment type="similarity">
    <text evidence="2">Belongs to the alpha-ketoglutarate dehydrogenase family.</text>
</comment>
<dbReference type="Pfam" id="PF02779">
    <property type="entry name" value="Transket_pyr"/>
    <property type="match status" value="1"/>
</dbReference>
<reference evidence="7 8" key="1">
    <citation type="journal article" date="2024" name="Nat. Commun.">
        <title>Phylogenomics reveals the evolutionary origins of lichenization in chlorophyte algae.</title>
        <authorList>
            <person name="Puginier C."/>
            <person name="Libourel C."/>
            <person name="Otte J."/>
            <person name="Skaloud P."/>
            <person name="Haon M."/>
            <person name="Grisel S."/>
            <person name="Petersen M."/>
            <person name="Berrin J.G."/>
            <person name="Delaux P.M."/>
            <person name="Dal Grande F."/>
            <person name="Keller J."/>
        </authorList>
    </citation>
    <scope>NUCLEOTIDE SEQUENCE [LARGE SCALE GENOMIC DNA]</scope>
    <source>
        <strain evidence="7 8">SAG 2036</strain>
    </source>
</reference>
<dbReference type="Gene3D" id="1.10.287.1150">
    <property type="entry name" value="TPP helical domain"/>
    <property type="match status" value="1"/>
</dbReference>
<dbReference type="GO" id="GO:0005739">
    <property type="term" value="C:mitochondrion"/>
    <property type="evidence" value="ECO:0007669"/>
    <property type="project" value="TreeGrafter"/>
</dbReference>
<feature type="region of interest" description="Disordered" evidence="5">
    <location>
        <begin position="1811"/>
        <end position="1848"/>
    </location>
</feature>
<feature type="region of interest" description="Disordered" evidence="5">
    <location>
        <begin position="1620"/>
        <end position="1728"/>
    </location>
</feature>
<evidence type="ECO:0000256" key="2">
    <source>
        <dbReference type="ARBA" id="ARBA00006936"/>
    </source>
</evidence>
<dbReference type="Pfam" id="PF00676">
    <property type="entry name" value="E1_dh"/>
    <property type="match status" value="1"/>
</dbReference>
<evidence type="ECO:0000256" key="4">
    <source>
        <dbReference type="ARBA" id="ARBA00023052"/>
    </source>
</evidence>
<protein>
    <recommendedName>
        <fullName evidence="6">SAC domain-containing protein</fullName>
    </recommendedName>
</protein>
<evidence type="ECO:0000313" key="7">
    <source>
        <dbReference type="EMBL" id="KAK9809577.1"/>
    </source>
</evidence>
<dbReference type="Proteomes" id="UP001465755">
    <property type="component" value="Unassembled WGS sequence"/>
</dbReference>
<dbReference type="PANTHER" id="PTHR23152">
    <property type="entry name" value="2-OXOGLUTARATE DEHYDROGENASE"/>
    <property type="match status" value="1"/>
</dbReference>
<comment type="caution">
    <text evidence="7">The sequence shown here is derived from an EMBL/GenBank/DDBJ whole genome shotgun (WGS) entry which is preliminary data.</text>
</comment>
<dbReference type="InterPro" id="IPR001017">
    <property type="entry name" value="DH_E1"/>
</dbReference>
<dbReference type="SUPFAM" id="SSF52518">
    <property type="entry name" value="Thiamin diphosphate-binding fold (THDP-binding)"/>
    <property type="match status" value="3"/>
</dbReference>
<feature type="compositionally biased region" description="Low complexity" evidence="5">
    <location>
        <begin position="1486"/>
        <end position="1503"/>
    </location>
</feature>
<feature type="compositionally biased region" description="Low complexity" evidence="5">
    <location>
        <begin position="1811"/>
        <end position="1823"/>
    </location>
</feature>
<feature type="region of interest" description="Disordered" evidence="5">
    <location>
        <begin position="1475"/>
        <end position="1543"/>
    </location>
</feature>
<dbReference type="GO" id="GO:0016791">
    <property type="term" value="F:phosphatase activity"/>
    <property type="evidence" value="ECO:0007669"/>
    <property type="project" value="InterPro"/>
</dbReference>
<dbReference type="EMBL" id="JALJOQ010000018">
    <property type="protein sequence ID" value="KAK9809577.1"/>
    <property type="molecule type" value="Genomic_DNA"/>
</dbReference>
<dbReference type="InterPro" id="IPR031717">
    <property type="entry name" value="ODO-1/KGD_C"/>
</dbReference>
<dbReference type="InterPro" id="IPR002013">
    <property type="entry name" value="SAC_dom"/>
</dbReference>
<feature type="compositionally biased region" description="Polar residues" evidence="5">
    <location>
        <begin position="1406"/>
        <end position="1419"/>
    </location>
</feature>
<proteinExistence type="inferred from homology"/>
<organism evidence="7 8">
    <name type="scientific">Symbiochloris irregularis</name>
    <dbReference type="NCBI Taxonomy" id="706552"/>
    <lineage>
        <taxon>Eukaryota</taxon>
        <taxon>Viridiplantae</taxon>
        <taxon>Chlorophyta</taxon>
        <taxon>core chlorophytes</taxon>
        <taxon>Trebouxiophyceae</taxon>
        <taxon>Trebouxiales</taxon>
        <taxon>Trebouxiaceae</taxon>
        <taxon>Symbiochloris</taxon>
    </lineage>
</organism>
<feature type="compositionally biased region" description="Polar residues" evidence="5">
    <location>
        <begin position="1680"/>
        <end position="1693"/>
    </location>
</feature>
<dbReference type="GO" id="GO:0006099">
    <property type="term" value="P:tricarboxylic acid cycle"/>
    <property type="evidence" value="ECO:0007669"/>
    <property type="project" value="TreeGrafter"/>
</dbReference>
<feature type="compositionally biased region" description="Basic and acidic residues" evidence="5">
    <location>
        <begin position="1652"/>
        <end position="1666"/>
    </location>
</feature>
<dbReference type="GO" id="GO:0030976">
    <property type="term" value="F:thiamine pyrophosphate binding"/>
    <property type="evidence" value="ECO:0007669"/>
    <property type="project" value="InterPro"/>
</dbReference>
<evidence type="ECO:0000259" key="6">
    <source>
        <dbReference type="PROSITE" id="PS50275"/>
    </source>
</evidence>
<dbReference type="InterPro" id="IPR042179">
    <property type="entry name" value="KGD_C_sf"/>
</dbReference>
<dbReference type="CDD" id="cd02016">
    <property type="entry name" value="TPP_E1_OGDC_like"/>
    <property type="match status" value="1"/>
</dbReference>
<comment type="cofactor">
    <cofactor evidence="1">
        <name>thiamine diphosphate</name>
        <dbReference type="ChEBI" id="CHEBI:58937"/>
    </cofactor>
</comment>
<dbReference type="PANTHER" id="PTHR23152:SF35">
    <property type="entry name" value="2-OXOGLUTARATE DEHYDROGENASE E1 COMPONENT"/>
    <property type="match status" value="1"/>
</dbReference>
<dbReference type="Gene3D" id="3.40.50.11610">
    <property type="entry name" value="Multifunctional 2-oxoglutarate metabolism enzyme, C-terminal domain"/>
    <property type="match status" value="2"/>
</dbReference>
<feature type="region of interest" description="Disordered" evidence="5">
    <location>
        <begin position="1387"/>
        <end position="1434"/>
    </location>
</feature>
<gene>
    <name evidence="7" type="ORF">WJX73_003787</name>
</gene>
<evidence type="ECO:0000256" key="3">
    <source>
        <dbReference type="ARBA" id="ARBA00023002"/>
    </source>
</evidence>
<evidence type="ECO:0000313" key="8">
    <source>
        <dbReference type="Proteomes" id="UP001465755"/>
    </source>
</evidence>
<keyword evidence="3" id="KW-0560">Oxidoreductase</keyword>
<dbReference type="InterPro" id="IPR029061">
    <property type="entry name" value="THDP-binding"/>
</dbReference>
<dbReference type="Pfam" id="PF16870">
    <property type="entry name" value="OxoGdeHyase_C"/>
    <property type="match status" value="1"/>
</dbReference>
<keyword evidence="4" id="KW-0786">Thiamine pyrophosphate</keyword>
<dbReference type="Gene3D" id="3.40.50.12470">
    <property type="match status" value="2"/>
</dbReference>
<dbReference type="InterPro" id="IPR005475">
    <property type="entry name" value="Transketolase-like_Pyr-bd"/>
</dbReference>
<sequence length="1984" mass="214393">MTLRSQLLSAAFKRLNSKLSARLLHDTTPGGEQILHPTDSIKVAALVQLFRSRGHLSARLDPLERVAGGPWLGNRAAARHSREDLPGLLEVHSQHQGAAAQNTAVADWLCLSSAVTPSSVFELDGIWPGEAVGGHESWELAELVTHLQQSYCGSLTAQMDHLPREQQGWMVQRMERNREMKPATRIDLLKQLVEADAFERFLASKFPGTKRFGVEGCEALLPGMREAARVCADHGAREILVGMPHRGRLNVLCTLLDKPPGALFAQMNNAQSQFHVGDVKYHLGQSGLLSFPTQGGGPADIVRLNLAPNPSHLEGITPVVMGMVRAEQARLGDEGARQQAVGLLVHGDAAFAGMGLAAESLQLANVPGYTTGGTLHLVINNQTGFTTVPGDGRSSHHPTDMAKAVGAAVWHANADDPEAVVHACRMAAEWRYLFQRDAVVDLVGYRRFGHNELDDPKTTQPLTYGLIDNHPRVAELYADRLQAAGLVTQAEVDAWQRDAMQDFEAEYERFQAGAYNESLQQWLLGSWQGDALQSVSSVMPKEELSGNTGSTLPQERSGLPLTTLQWVGRAVSRMPPGMAVHPSVIKILDGRRAMVADSDSRVDFAMAEALALGTLALHRSARAKRTALRDSSQHHDASLHDFPEVAESLPDAAREGLNYGAYAVRLAGQDSERGTFNQRHAALYDQMNGSRQLPLANLAHHSQETVEIWNSPLNEAAVLGFEYGYSLRARGQALVLWEAQFGDFANNAQAIVDQFLAAGEDRWGQQSGLVVMLPHGYEGQGPDHSSARPERYLSLVNDDPAHLPGLSPALRSQMKATFHALAKDRGGRLGKAHAVELLNQGAKNGDGPGGREAAETLWAEMGLNGEDTFITEAAWEGLMVQYMRRNAERHANLTVAAPTTPAQLFHILRRQVNRPYSNPLILLTPKALHFHRQATSALHDFGPGTFFNRVIDDGKVSDNTRHLSHHPRTGAAFTVPPPQAVEQYKAAEVVWCQEEPKNMGAWRYVQPRYETAMRELVQLQDPSAPAQQGRQLRYVGRAAAASPATASMAIHQAETKHLIDTAMSDSLIPSGAEDLITVRGSIPLYWNQDSAARVIKPEIQLQSFDPLFAATRLHFEDLALRYGRPTVVLNLVKSVEKRPRESLLCREFSRAIGYVNKQVPHAEDTVRHIAWDFHAHARQRGAHILAQMAPIIVRCLSALDVFCLPPAAAASTALKDPSTRPDWVLQPRLQSGVLRTNCIDCLDRTNVAQFAYGHAALGLQLHALGLTDSNQLDMRSAVAMHLMHMYEAMGNTLARQYGGSEAHSTVFERERGDAWEPMTLLRDKLTSFRRFVANSYTDAEKQDAINLFLGNFVPSPDVPPIWALDSDYYLHSSLGRRFVHADVPIPPISQQPAAEPHPPALAAHMQASSTVQEHQQSRASPPKERAAPSEAAVAVQEASAIAAATDEALRMQLPPSQRASPSSHLHQIRVDAPEYDPSAEASGKQDSMAAADEAAPDESAPAEGGTEKSSAGQAEEGENAGGLEKQPEADVGGESAFAESSQGRIRVTCGGDALVAGILRFRAPAHAASAHKKLESFDRKIGRAPNALRPVAHSSSLETTASLSKAAYLPQWLASPLSGVTRGQTASQAPTPTRTPGNSVPPSRLVSTSDEWEGREMGAVGRDRGALKRPSSAPRGVPTHSVSHNAVTSTGQPSSPPPAGGLIVFGASNPSPPRSTHPLQRSRSHDNLGLSYGSEAAAGKMHWGPEYSMRPEPPAIAAAVASAMSQQLGDDDSICHSTGDLRSGPRRRVTFPGLHMPPLFLPRSAGLLSSTTTETAVSSAAASKRLPPARSQSNIERPSRPGAGLQTEGSQIWAPSFAADVSSSRGLGLSTGVQDFWGDRHQGGGGVDALCTAWWEEDARVQGVYSRLLRGMEQRLGSGSAAAREGYAALCTPTIPISYDSFSQGPAQAWCRQAGLVGEDMCFIGRKRHMDCSSAPAQGASCQY</sequence>
<feature type="domain" description="SAC" evidence="6">
    <location>
        <begin position="1054"/>
        <end position="1299"/>
    </location>
</feature>
<dbReference type="InterPro" id="IPR011603">
    <property type="entry name" value="2oxoglutarate_DH_E1"/>
</dbReference>
<dbReference type="GO" id="GO:0004591">
    <property type="term" value="F:oxoglutarate dehydrogenase (succinyl-transferring) activity"/>
    <property type="evidence" value="ECO:0007669"/>
    <property type="project" value="TreeGrafter"/>
</dbReference>